<keyword evidence="3" id="KW-1185">Reference proteome</keyword>
<sequence length="338" mass="37600">MKGRGEREIPRTPPPPPGTNSIVWHDSHMRKSGVIRPGIETGSPCWEVSRLTAQLRDPSVSRRGRSVRGTEQRLNARPGGGTGVPRGNPPTSGIVRRDPHIRESRGTAPLGIEPASLWRISYPWLRADVSDVSTSGTSFIAASQVKVPAHLELSSTFEAERRRSDKCDTATHIKCAIGMEYGAAPECKGGGKREIPEKNLADKRETSDTIPTCENPGGTPPVIELGSSWREACRLTTILQRPRVRLDLQKNKENTMLHNDFPYVRRKHFARETYISQAIREAAVAEWLDCSPPDKANRLTPRPDHTQAFTRGNRAARCRWSADLLGNLPRSTALEFRR</sequence>
<feature type="region of interest" description="Disordered" evidence="1">
    <location>
        <begin position="188"/>
        <end position="220"/>
    </location>
</feature>
<evidence type="ECO:0000256" key="1">
    <source>
        <dbReference type="SAM" id="MobiDB-lite"/>
    </source>
</evidence>
<dbReference type="EMBL" id="JARBHB010000016">
    <property type="protein sequence ID" value="KAJ8866930.1"/>
    <property type="molecule type" value="Genomic_DNA"/>
</dbReference>
<organism evidence="2 3">
    <name type="scientific">Dryococelus australis</name>
    <dbReference type="NCBI Taxonomy" id="614101"/>
    <lineage>
        <taxon>Eukaryota</taxon>
        <taxon>Metazoa</taxon>
        <taxon>Ecdysozoa</taxon>
        <taxon>Arthropoda</taxon>
        <taxon>Hexapoda</taxon>
        <taxon>Insecta</taxon>
        <taxon>Pterygota</taxon>
        <taxon>Neoptera</taxon>
        <taxon>Polyneoptera</taxon>
        <taxon>Phasmatodea</taxon>
        <taxon>Verophasmatodea</taxon>
        <taxon>Anareolatae</taxon>
        <taxon>Phasmatidae</taxon>
        <taxon>Eurycanthinae</taxon>
        <taxon>Dryococelus</taxon>
    </lineage>
</organism>
<feature type="region of interest" description="Disordered" evidence="1">
    <location>
        <begin position="57"/>
        <end position="97"/>
    </location>
</feature>
<dbReference type="Proteomes" id="UP001159363">
    <property type="component" value="Chromosome 15"/>
</dbReference>
<proteinExistence type="predicted"/>
<feature type="compositionally biased region" description="Basic and acidic residues" evidence="1">
    <location>
        <begin position="1"/>
        <end position="10"/>
    </location>
</feature>
<feature type="region of interest" description="Disordered" evidence="1">
    <location>
        <begin position="1"/>
        <end position="23"/>
    </location>
</feature>
<feature type="compositionally biased region" description="Basic and acidic residues" evidence="1">
    <location>
        <begin position="189"/>
        <end position="207"/>
    </location>
</feature>
<accession>A0ABQ9G373</accession>
<comment type="caution">
    <text evidence="2">The sequence shown here is derived from an EMBL/GenBank/DDBJ whole genome shotgun (WGS) entry which is preliminary data.</text>
</comment>
<name>A0ABQ9G373_9NEOP</name>
<reference evidence="2 3" key="1">
    <citation type="submission" date="2023-02" db="EMBL/GenBank/DDBJ databases">
        <title>LHISI_Scaffold_Assembly.</title>
        <authorList>
            <person name="Stuart O.P."/>
            <person name="Cleave R."/>
            <person name="Magrath M.J.L."/>
            <person name="Mikheyev A.S."/>
        </authorList>
    </citation>
    <scope>NUCLEOTIDE SEQUENCE [LARGE SCALE GENOMIC DNA]</scope>
    <source>
        <strain evidence="2">Daus_M_001</strain>
        <tissue evidence="2">Leg muscle</tissue>
    </source>
</reference>
<protein>
    <submittedName>
        <fullName evidence="2">Uncharacterized protein</fullName>
    </submittedName>
</protein>
<evidence type="ECO:0000313" key="2">
    <source>
        <dbReference type="EMBL" id="KAJ8866930.1"/>
    </source>
</evidence>
<evidence type="ECO:0000313" key="3">
    <source>
        <dbReference type="Proteomes" id="UP001159363"/>
    </source>
</evidence>
<gene>
    <name evidence="2" type="ORF">PR048_032792</name>
</gene>